<feature type="domain" description="Ribonuclease J beta-CASP" evidence="3">
    <location>
        <begin position="225"/>
        <end position="348"/>
    </location>
</feature>
<dbReference type="Pfam" id="PF22505">
    <property type="entry name" value="RNase_J_b_CASP"/>
    <property type="match status" value="1"/>
</dbReference>
<dbReference type="PANTHER" id="PTHR43694:SF4">
    <property type="entry name" value="RIBONUCLEASE J 2"/>
    <property type="match status" value="1"/>
</dbReference>
<keyword evidence="5" id="KW-1185">Reference proteome</keyword>
<evidence type="ECO:0000259" key="2">
    <source>
        <dbReference type="Pfam" id="PF17770"/>
    </source>
</evidence>
<feature type="domain" description="Ribonuclease J C-terminal" evidence="2">
    <location>
        <begin position="457"/>
        <end position="558"/>
    </location>
</feature>
<dbReference type="Pfam" id="PF17770">
    <property type="entry name" value="RNase_J_C"/>
    <property type="match status" value="1"/>
</dbReference>
<dbReference type="InterPro" id="IPR036866">
    <property type="entry name" value="RibonucZ/Hydroxyglut_hydro"/>
</dbReference>
<evidence type="ECO:0000313" key="4">
    <source>
        <dbReference type="EMBL" id="MBP5835885.1"/>
    </source>
</evidence>
<accession>A0ABS5CY36</accession>
<dbReference type="InterPro" id="IPR042173">
    <property type="entry name" value="RNase_J_2"/>
</dbReference>
<evidence type="ECO:0000313" key="5">
    <source>
        <dbReference type="Proteomes" id="UP001195571"/>
    </source>
</evidence>
<proteinExistence type="predicted"/>
<protein>
    <submittedName>
        <fullName evidence="4">Ribonuclease J</fullName>
    </submittedName>
</protein>
<keyword evidence="1" id="KW-0698">rRNA processing</keyword>
<dbReference type="CDD" id="cd07714">
    <property type="entry name" value="RNaseJ_MBL-fold"/>
    <property type="match status" value="1"/>
</dbReference>
<sequence length="561" mass="64511">MNDIKFFALGGLGEDGKNFYLLQINKSYFIIDAGLKYPNISLYGIDFMISDYYKLEDIKDQIKGVFLSSSLESHLGALPYLIQDFNLPIYASYFTMQVVKTYFQSHKVHYKNLNLNIVKSEDIVYFDNVAVSFFATSQLVPETLGISFQTERGAIVYTGDLKFLEFKNKFFQTNFTSLSHIAQQKVLAFLPSSQGAFDKSHNNEDDNFEYKLNNYFISYALKPQGIIVIASLALDLLKIQTAIDLACKLNFKIAFLGLKNEKIIDVALKKNFLKVPSFNLVELNTFEDHRKHKQLVVFVFGKHFATLQRLQQMSQQNDRVIHLTNQDLVLLMSKEMAGIAKMQSQTLDLLSRNHIKAHVLVKDLSICPNNYEKNLKIMLNLLKPKYIIPVIGEYRHQHQVKKIAQKIGFKPYNIFLLENGSIWNCRDTQEPFVEHNHMTLGEILIDGTPVVEGQDFIMKDRELLAADGVVIVVAHVNARYKKIVGEPQLVSKGFLAVAETNHIFPKLKDIFNEKSAIFLKKKYLKWNDFKKNIRESLGKFLFKETKKRPIVIPIFISVKSE</sequence>
<dbReference type="Gene3D" id="3.60.15.10">
    <property type="entry name" value="Ribonuclease Z/Hydroxyacylglutathione hydrolase-like"/>
    <property type="match status" value="1"/>
</dbReference>
<dbReference type="InterPro" id="IPR041636">
    <property type="entry name" value="RNase_J_C"/>
</dbReference>
<comment type="caution">
    <text evidence="4">The sequence shown here is derived from an EMBL/GenBank/DDBJ whole genome shotgun (WGS) entry which is preliminary data.</text>
</comment>
<dbReference type="Gene3D" id="3.10.20.580">
    <property type="match status" value="1"/>
</dbReference>
<reference evidence="4" key="1">
    <citation type="submission" date="2021-04" db="EMBL/GenBank/DDBJ databases">
        <title>Genomic features of Candidatus Phytoplasma meliae isolate ChTYXIII (1SrXIII-G).</title>
        <authorList>
            <person name="Fernandez F.D."/>
            <person name="Conci L.R."/>
        </authorList>
    </citation>
    <scope>NUCLEOTIDE SEQUENCE [LARGE SCALE GENOMIC DNA]</scope>
    <source>
        <strain evidence="4">ChTYXIII-Mo</strain>
    </source>
</reference>
<evidence type="ECO:0000256" key="1">
    <source>
        <dbReference type="ARBA" id="ARBA00022552"/>
    </source>
</evidence>
<name>A0ABS5CY36_9MOLU</name>
<dbReference type="EMBL" id="JACAOD020000005">
    <property type="protein sequence ID" value="MBP5835885.1"/>
    <property type="molecule type" value="Genomic_DNA"/>
</dbReference>
<gene>
    <name evidence="4" type="ORF">CHTY_001430</name>
</gene>
<dbReference type="PANTHER" id="PTHR43694">
    <property type="entry name" value="RIBONUCLEASE J"/>
    <property type="match status" value="1"/>
</dbReference>
<dbReference type="RefSeq" id="WP_203552148.1">
    <property type="nucleotide sequence ID" value="NZ_JACAOD020000005.1"/>
</dbReference>
<dbReference type="InterPro" id="IPR055132">
    <property type="entry name" value="RNase_J_b_CASP"/>
</dbReference>
<dbReference type="SUPFAM" id="SSF56281">
    <property type="entry name" value="Metallo-hydrolase/oxidoreductase"/>
    <property type="match status" value="1"/>
</dbReference>
<organism evidence="4 5">
    <name type="scientific">Candidatus Phytoplasma meliae</name>
    <dbReference type="NCBI Taxonomy" id="1848402"/>
    <lineage>
        <taxon>Bacteria</taxon>
        <taxon>Bacillati</taxon>
        <taxon>Mycoplasmatota</taxon>
        <taxon>Mollicutes</taxon>
        <taxon>Acholeplasmatales</taxon>
        <taxon>Acholeplasmataceae</taxon>
        <taxon>Candidatus Phytoplasma</taxon>
        <taxon>16SrXIII (Mexican periwinkle virescence group)</taxon>
    </lineage>
</organism>
<dbReference type="Proteomes" id="UP001195571">
    <property type="component" value="Unassembled WGS sequence"/>
</dbReference>
<evidence type="ECO:0000259" key="3">
    <source>
        <dbReference type="Pfam" id="PF22505"/>
    </source>
</evidence>
<dbReference type="Gene3D" id="3.40.50.10710">
    <property type="entry name" value="Metallo-hydrolase/oxidoreductase"/>
    <property type="match status" value="1"/>
</dbReference>